<dbReference type="PANTHER" id="PTHR30480">
    <property type="entry name" value="BETA-HEXOSAMINIDASE-RELATED"/>
    <property type="match status" value="1"/>
</dbReference>
<dbReference type="InterPro" id="IPR050226">
    <property type="entry name" value="NagZ_Beta-hexosaminidase"/>
</dbReference>
<dbReference type="Gene3D" id="3.20.20.300">
    <property type="entry name" value="Glycoside hydrolase, family 3, N-terminal domain"/>
    <property type="match status" value="1"/>
</dbReference>
<dbReference type="Pfam" id="PF00933">
    <property type="entry name" value="Glyco_hydro_3"/>
    <property type="match status" value="1"/>
</dbReference>
<dbReference type="PANTHER" id="PTHR30480:SF13">
    <property type="entry name" value="BETA-HEXOSAMINIDASE"/>
    <property type="match status" value="1"/>
</dbReference>
<dbReference type="RefSeq" id="WP_048597377.1">
    <property type="nucleotide sequence ID" value="NZ_CBFHGK010000003.1"/>
</dbReference>
<keyword evidence="4 7" id="KW-0378">Hydrolase</keyword>
<reference evidence="7 8" key="1">
    <citation type="submission" date="2015-04" db="EMBL/GenBank/DDBJ databases">
        <authorList>
            <person name="Syromyatnikov M.Y."/>
            <person name="Popov V.N."/>
        </authorList>
    </citation>
    <scope>NUCLEOTIDE SEQUENCE [LARGE SCALE GENOMIC DNA]</scope>
    <source>
        <strain evidence="7 8">CECT 5292</strain>
    </source>
</reference>
<evidence type="ECO:0000256" key="5">
    <source>
        <dbReference type="ARBA" id="ARBA00023295"/>
    </source>
</evidence>
<dbReference type="GO" id="GO:0005975">
    <property type="term" value="P:carbohydrate metabolic process"/>
    <property type="evidence" value="ECO:0007669"/>
    <property type="project" value="InterPro"/>
</dbReference>
<evidence type="ECO:0000256" key="2">
    <source>
        <dbReference type="ARBA" id="ARBA00005336"/>
    </source>
</evidence>
<gene>
    <name evidence="7" type="primary">nagZ</name>
    <name evidence="7" type="ORF">NIG5292_00092</name>
</gene>
<dbReference type="InterPro" id="IPR036962">
    <property type="entry name" value="Glyco_hydro_3_N_sf"/>
</dbReference>
<dbReference type="InterPro" id="IPR001764">
    <property type="entry name" value="Glyco_hydro_3_N"/>
</dbReference>
<protein>
    <recommendedName>
        <fullName evidence="3">beta-N-acetylhexosaminidase</fullName>
        <ecNumber evidence="3">3.2.1.52</ecNumber>
    </recommendedName>
</protein>
<dbReference type="PROSITE" id="PS00775">
    <property type="entry name" value="GLYCOSYL_HYDROL_F3"/>
    <property type="match status" value="1"/>
</dbReference>
<dbReference type="SUPFAM" id="SSF51445">
    <property type="entry name" value="(Trans)glycosidases"/>
    <property type="match status" value="1"/>
</dbReference>
<dbReference type="STRING" id="282199.GCA_001049735_00092"/>
<proteinExistence type="inferred from homology"/>
<dbReference type="OrthoDB" id="9786661at2"/>
<evidence type="ECO:0000256" key="1">
    <source>
        <dbReference type="ARBA" id="ARBA00001231"/>
    </source>
</evidence>
<dbReference type="GO" id="GO:0004563">
    <property type="term" value="F:beta-N-acetylhexosaminidase activity"/>
    <property type="evidence" value="ECO:0007669"/>
    <property type="project" value="UniProtKB-EC"/>
</dbReference>
<comment type="similarity">
    <text evidence="2">Belongs to the glycosyl hydrolase 3 family.</text>
</comment>
<accession>A0A0U1NH42</accession>
<dbReference type="Proteomes" id="UP000048949">
    <property type="component" value="Unassembled WGS sequence"/>
</dbReference>
<sequence>MSQGLISHGAFTLGCSGTELTQAEARFFREADPWGFILFARNVETPQQLQRLTAELREAVGRDAIITVDQEGGRVQRLTAPQWRQWLPPLDQSAQVAENGKDAARAMYLRYRIIAAELRASGLDSNCAPMVDIATAQTHPFLRNRCYGENLQTVVALAQAAAAGLSDGGVVPVAKHMPGHGRATVDSHKALPRVTETAQVLRREDFAAFAAVGDLPMAMTAHIVFEAFDEAPATTSPVMQKIIRDEIGFGGLLMTDDISMQALSGTVAARARASLDAGCDVVLHCNGDLAEMTDVAAASGLMTDKAALRATNVVESRRTPDEVDIAALEAEFNALLTS</sequence>
<comment type="catalytic activity">
    <reaction evidence="1">
        <text>Hydrolysis of terminal non-reducing N-acetyl-D-hexosamine residues in N-acetyl-beta-D-hexosaminides.</text>
        <dbReference type="EC" id="3.2.1.52"/>
    </reaction>
</comment>
<feature type="domain" description="Glycoside hydrolase family 3 N-terminal" evidence="6">
    <location>
        <begin position="35"/>
        <end position="295"/>
    </location>
</feature>
<organism evidence="7 8">
    <name type="scientific">Nereida ignava</name>
    <dbReference type="NCBI Taxonomy" id="282199"/>
    <lineage>
        <taxon>Bacteria</taxon>
        <taxon>Pseudomonadati</taxon>
        <taxon>Pseudomonadota</taxon>
        <taxon>Alphaproteobacteria</taxon>
        <taxon>Rhodobacterales</taxon>
        <taxon>Roseobacteraceae</taxon>
        <taxon>Nereida</taxon>
    </lineage>
</organism>
<dbReference type="InterPro" id="IPR017853">
    <property type="entry name" value="GH"/>
</dbReference>
<dbReference type="GO" id="GO:0009254">
    <property type="term" value="P:peptidoglycan turnover"/>
    <property type="evidence" value="ECO:0007669"/>
    <property type="project" value="TreeGrafter"/>
</dbReference>
<evidence type="ECO:0000259" key="6">
    <source>
        <dbReference type="Pfam" id="PF00933"/>
    </source>
</evidence>
<dbReference type="NCBIfam" id="NF003740">
    <property type="entry name" value="PRK05337.1"/>
    <property type="match status" value="1"/>
</dbReference>
<name>A0A0U1NH42_9RHOB</name>
<evidence type="ECO:0000313" key="8">
    <source>
        <dbReference type="Proteomes" id="UP000048949"/>
    </source>
</evidence>
<dbReference type="EC" id="3.2.1.52" evidence="3"/>
<evidence type="ECO:0000256" key="4">
    <source>
        <dbReference type="ARBA" id="ARBA00022801"/>
    </source>
</evidence>
<dbReference type="AlphaFoldDB" id="A0A0U1NH42"/>
<evidence type="ECO:0000313" key="7">
    <source>
        <dbReference type="EMBL" id="CRK74068.1"/>
    </source>
</evidence>
<keyword evidence="8" id="KW-1185">Reference proteome</keyword>
<dbReference type="EMBL" id="CVQV01000002">
    <property type="protein sequence ID" value="CRK74068.1"/>
    <property type="molecule type" value="Genomic_DNA"/>
</dbReference>
<dbReference type="InterPro" id="IPR019800">
    <property type="entry name" value="Glyco_hydro_3_AS"/>
</dbReference>
<evidence type="ECO:0000256" key="3">
    <source>
        <dbReference type="ARBA" id="ARBA00012663"/>
    </source>
</evidence>
<keyword evidence="5 7" id="KW-0326">Glycosidase</keyword>